<feature type="transmembrane region" description="Helical" evidence="2">
    <location>
        <begin position="1844"/>
        <end position="1863"/>
    </location>
</feature>
<feature type="chain" id="PRO_5040484832" evidence="3">
    <location>
        <begin position="25"/>
        <end position="2078"/>
    </location>
</feature>
<dbReference type="Proteomes" id="UP001149090">
    <property type="component" value="Unassembled WGS sequence"/>
</dbReference>
<feature type="signal peptide" evidence="3">
    <location>
        <begin position="1"/>
        <end position="24"/>
    </location>
</feature>
<reference evidence="5" key="1">
    <citation type="submission" date="2022-10" db="EMBL/GenBank/DDBJ databases">
        <title>Novel sulphate-reducing endosymbionts in the free-living metamonad Anaeramoeba.</title>
        <authorList>
            <person name="Jerlstrom-Hultqvist J."/>
            <person name="Cepicka I."/>
            <person name="Gallot-Lavallee L."/>
            <person name="Salas-Leiva D."/>
            <person name="Curtis B.A."/>
            <person name="Zahonova K."/>
            <person name="Pipaliya S."/>
            <person name="Dacks J."/>
            <person name="Roger A.J."/>
        </authorList>
    </citation>
    <scope>NUCLEOTIDE SEQUENCE</scope>
    <source>
        <strain evidence="5">BMAN</strain>
    </source>
</reference>
<dbReference type="SMART" id="SM01411">
    <property type="entry name" value="Ephrin_rec_like"/>
    <property type="match status" value="4"/>
</dbReference>
<evidence type="ECO:0000256" key="2">
    <source>
        <dbReference type="SAM" id="Phobius"/>
    </source>
</evidence>
<keyword evidence="6" id="KW-1185">Reference proteome</keyword>
<protein>
    <submittedName>
        <fullName evidence="5">G protein-coupled receptor-related</fullName>
    </submittedName>
</protein>
<feature type="transmembrane region" description="Helical" evidence="2">
    <location>
        <begin position="1633"/>
        <end position="1660"/>
    </location>
</feature>
<dbReference type="EMBL" id="JAPDFW010000114">
    <property type="protein sequence ID" value="KAJ5068582.1"/>
    <property type="molecule type" value="Genomic_DNA"/>
</dbReference>
<name>A0A9Q0L916_ANAIG</name>
<dbReference type="InterPro" id="IPR011641">
    <property type="entry name" value="Tyr-kin_ephrin_A/B_rcpt-like"/>
</dbReference>
<evidence type="ECO:0000256" key="1">
    <source>
        <dbReference type="SAM" id="Coils"/>
    </source>
</evidence>
<keyword evidence="5" id="KW-0675">Receptor</keyword>
<dbReference type="PANTHER" id="PTHR11319:SF35">
    <property type="entry name" value="OUTER MEMBRANE PROTEIN PMPC-RELATED"/>
    <property type="match status" value="1"/>
</dbReference>
<feature type="transmembrane region" description="Helical" evidence="2">
    <location>
        <begin position="1905"/>
        <end position="1926"/>
    </location>
</feature>
<sequence length="2078" mass="233543">MVFKVVLLLLSFFVFFQLNFEINCGDIIFCPSNFSFVNITSNSNVYLKTCCNGTLQYTISEMQTFQSFENVTFFGMSHEGDSTCDDKEEVVNMFFNSQFEIIESFDITFNATEFRFDLTNTQKINIQNSQVYFYGHINFNKSTSDLCPIFDISDSSYVYLEDPNFIPSGNCGSQTSPLILIEDSEIEADSITHNSIFVLTMSNPTINNSHSRIKFPSGSPINMQIHIKNLQDLDIAEKNIITIESEVPIQNLSIMGDLLDIRSNFTSIDFNNSALQVDLDNFYQIDTASFSQTSTLIGEGELEILSLHLEQNSVLVSNISLSVESASAFMNTTLQIKNSTFINNLIMNEELEIKIDDGVFHLSNSSQNIDLVTFIGNSIFEADNKMQISHIQTAADYGKLSGGIFEVSEITSGSNFYLENTLFLINSSNSNSIVNLTLSNSEFKNDIGTVSISNVFCLDDCEFYSTTLMYITSLTSDSSVTLNGPFSISSSLNCSNITIKNSTLNFAAGTIFWKTLSEFNAFNSTLNLLNSFNVTNFYSNNSTFISQNTNLDQISITNGELIDAFKFEGVDVTFGNCIFGSEITSEFEKVFVNSAVTFQNPIIVNTSLHIKDSEITTNNITVPSGTELFFESVSSDPEFSCKMEGNLTVINCTFNNINLDATSFESLEIENSQFFLPFQANFSVDSLSLNQTAILNFNVSTDKFDLFNDISLWMSNIYVQNEFYMDVDGTNANRISGDMGQSSVNLLLDSIYFNRSLELYSLNFSVTTNTINLTTKLTVFLLDGCYLSIDANETVFENLTLVNSNIQSNNSIKANHLRFVEQPNPILLLPKFKISETFVYPNGFELNNMEIVFESDCNMDFNKTITFTNVSLVNDGGIMNFTNQSISFFNSQIVNHKFLNIHTEFSNSENFGIENLYKLSFTPPLGMQNERTRSQGDPYSFWFSGNVYNEGEIVFNGDMNIEGTLVMNSSSSNVSFSADTSIIVQNFNFWDGSFEGNSKMINLEITKTLICQNGIFHSINLTYDTGIFTNGSFSIVYSGVGSTKTFLDTSFLELNSSLFTVGTSFQISDYGEAISGDLNSLIINNGDFISLSGVSGVSIENYGFFQVNYSSCTFGNFTNNGNVYFDGNVTVMSPFQNLENVILTNHFTESSYENSFNSSFQNSGYLEIRASIAFSGSFSSSSGSTILVKVWSLVKTPIIFKSTGASLTGFLEVSFIDSLSGLKLDDIVTIIRSEDSSMMITELEYLDQTHKFEPNATSSAIEFIFKGCDAGFYASDLFSECQPCGLGQHASTRGHTICDDCPEGSYANETGTIFCTPCERGSFVNSLRAQSCKPCYVGTAINDTGSSFCIECKSGYYADVEGLSECLTCSMGHQTTSSSTCDACPSGTYNSKPASSCDICPSGTYSHSGQTSCTPCEKNFYQNNIGQGSCKSCPINTVTHSDRSSSILECVCKLGMWGNPGEDCKECPKGGICEYEGITEPEVKPGYWADADLNFYQCDPVEACPGGSKETCNTKLGYQGAICSECAPGFYKLSSRCYRCPTNAKKRLIVAGLLFFLFVIALVIIAKSKARSYFGSLSISFAFFQILSTLPKMKIEWPSKIQSLLDNLTFFNFNIDLVAPECSVSTSYTTKWLAVMFAPLVILVTFTVLFIIVTLHSMIIRKCGAKFSRKFPRFCSKPSKQTTNKYVYPFSWIKFQISKLFTHGNSSTQKLFSSFLNAFVAFLFLVYLFLLQWVFSLFSCTKQSEGVYTLDADPAYRCYNDPWWKKMIIPGAIFGVVYVIGIPIFIVFMLVYHSKNYNEEMFDLRLSLLTSRFRKEWFFWELIVMARKLLFVFTLLYFNFATDFQIRLLIIVLLVAITLQAAFEPYDTKSRNRAEMALLCILEVVMLSSFVFVSDEDNSTKTKNIIENIIIAFIWIAIFVAFFVVLTEIKERVHQKQKQIKLEEKKEENEDQLQIYQESAIIQFLNKKPSFHFILEWFGKVSHKKVTKFAKVINQFDEVLQKNSIEFPEEKYLKIWHHLVENEFKDWYEQNATIHEKLLFAQLIDSLFKYIYSRGDNPIQRWRSNTQKTVPLKKKEDL</sequence>
<dbReference type="Gene3D" id="2.10.50.10">
    <property type="entry name" value="Tumor Necrosis Factor Receptor, subunit A, domain 2"/>
    <property type="match status" value="2"/>
</dbReference>
<feature type="transmembrane region" description="Helical" evidence="2">
    <location>
        <begin position="1875"/>
        <end position="1893"/>
    </location>
</feature>
<evidence type="ECO:0000256" key="3">
    <source>
        <dbReference type="SAM" id="SignalP"/>
    </source>
</evidence>
<keyword evidence="1" id="KW-0175">Coiled coil</keyword>
<feature type="transmembrane region" description="Helical" evidence="2">
    <location>
        <begin position="1715"/>
        <end position="1735"/>
    </location>
</feature>
<organism evidence="5 6">
    <name type="scientific">Anaeramoeba ignava</name>
    <name type="common">Anaerobic marine amoeba</name>
    <dbReference type="NCBI Taxonomy" id="1746090"/>
    <lineage>
        <taxon>Eukaryota</taxon>
        <taxon>Metamonada</taxon>
        <taxon>Anaeramoebidae</taxon>
        <taxon>Anaeramoeba</taxon>
    </lineage>
</organism>
<feature type="transmembrane region" description="Helical" evidence="2">
    <location>
        <begin position="1767"/>
        <end position="1792"/>
    </location>
</feature>
<dbReference type="SUPFAM" id="SSF57184">
    <property type="entry name" value="Growth factor receptor domain"/>
    <property type="match status" value="1"/>
</dbReference>
<dbReference type="InterPro" id="IPR009030">
    <property type="entry name" value="Growth_fac_rcpt_cys_sf"/>
</dbReference>
<accession>A0A9Q0L916</accession>
<gene>
    <name evidence="5" type="ORF">M0811_02524</name>
</gene>
<feature type="transmembrane region" description="Helical" evidence="2">
    <location>
        <begin position="1548"/>
        <end position="1566"/>
    </location>
</feature>
<feature type="coiled-coil region" evidence="1">
    <location>
        <begin position="1926"/>
        <end position="1959"/>
    </location>
</feature>
<feature type="transmembrane region" description="Helical" evidence="2">
    <location>
        <begin position="1817"/>
        <end position="1838"/>
    </location>
</feature>
<comment type="caution">
    <text evidence="5">The sequence shown here is derived from an EMBL/GenBank/DDBJ whole genome shotgun (WGS) entry which is preliminary data.</text>
</comment>
<proteinExistence type="predicted"/>
<feature type="domain" description="Tyrosine-protein kinase ephrin type A/B receptor-like" evidence="4">
    <location>
        <begin position="1338"/>
        <end position="1378"/>
    </location>
</feature>
<dbReference type="OrthoDB" id="413581at2759"/>
<evidence type="ECO:0000313" key="6">
    <source>
        <dbReference type="Proteomes" id="UP001149090"/>
    </source>
</evidence>
<keyword evidence="2" id="KW-0812">Transmembrane</keyword>
<feature type="domain" description="Tyrosine-protein kinase ephrin type A/B receptor-like" evidence="4">
    <location>
        <begin position="1403"/>
        <end position="1450"/>
    </location>
</feature>
<dbReference type="CDD" id="cd00185">
    <property type="entry name" value="TNFRSF"/>
    <property type="match status" value="1"/>
</dbReference>
<dbReference type="PANTHER" id="PTHR11319">
    <property type="entry name" value="G PROTEIN-COUPLED RECEPTOR-RELATED"/>
    <property type="match status" value="1"/>
</dbReference>
<keyword evidence="2" id="KW-1133">Transmembrane helix</keyword>
<keyword evidence="3" id="KW-0732">Signal</keyword>
<dbReference type="OMA" id="ITHNSIF"/>
<evidence type="ECO:0000259" key="4">
    <source>
        <dbReference type="Pfam" id="PF07699"/>
    </source>
</evidence>
<keyword evidence="2" id="KW-0472">Membrane</keyword>
<dbReference type="Pfam" id="PF07699">
    <property type="entry name" value="Ephrin_rec_like"/>
    <property type="match status" value="2"/>
</dbReference>
<evidence type="ECO:0000313" key="5">
    <source>
        <dbReference type="EMBL" id="KAJ5068582.1"/>
    </source>
</evidence>
<feature type="transmembrane region" description="Helical" evidence="2">
    <location>
        <begin position="1573"/>
        <end position="1590"/>
    </location>
</feature>